<dbReference type="GO" id="GO:0016020">
    <property type="term" value="C:membrane"/>
    <property type="evidence" value="ECO:0007669"/>
    <property type="project" value="InterPro"/>
</dbReference>
<dbReference type="AlphaFoldDB" id="A0A564S7F3"/>
<dbReference type="Gene3D" id="3.40.50.12580">
    <property type="match status" value="1"/>
</dbReference>
<dbReference type="GO" id="GO:0047355">
    <property type="term" value="F:CDP-glycerol glycerophosphotransferase activity"/>
    <property type="evidence" value="ECO:0007669"/>
    <property type="project" value="InterPro"/>
</dbReference>
<reference evidence="1 2" key="1">
    <citation type="submission" date="2019-07" db="EMBL/GenBank/DDBJ databases">
        <authorList>
            <person name="Hibberd C M."/>
            <person name="Gehrig L. J."/>
            <person name="Chang H.-W."/>
            <person name="Venkatesh S."/>
        </authorList>
    </citation>
    <scope>NUCLEOTIDE SEQUENCE [LARGE SCALE GENOMIC DNA]</scope>
    <source>
        <strain evidence="1">Ruminococcus_obeum_SSTS_Bg7063</strain>
    </source>
</reference>
<dbReference type="PANTHER" id="PTHR37316:SF3">
    <property type="entry name" value="TEICHOIC ACID GLYCEROL-PHOSPHATE TRANSFERASE"/>
    <property type="match status" value="1"/>
</dbReference>
<dbReference type="SUPFAM" id="SSF53756">
    <property type="entry name" value="UDP-Glycosyltransferase/glycogen phosphorylase"/>
    <property type="match status" value="1"/>
</dbReference>
<proteinExistence type="predicted"/>
<organism evidence="1 2">
    <name type="scientific">Blautia obeum</name>
    <dbReference type="NCBI Taxonomy" id="40520"/>
    <lineage>
        <taxon>Bacteria</taxon>
        <taxon>Bacillati</taxon>
        <taxon>Bacillota</taxon>
        <taxon>Clostridia</taxon>
        <taxon>Lachnospirales</taxon>
        <taxon>Lachnospiraceae</taxon>
        <taxon>Blautia</taxon>
    </lineage>
</organism>
<dbReference type="Proteomes" id="UP000409147">
    <property type="component" value="Unassembled WGS sequence"/>
</dbReference>
<dbReference type="InterPro" id="IPR007554">
    <property type="entry name" value="Glycerophosphate_synth"/>
</dbReference>
<dbReference type="EMBL" id="CABHNB010000003">
    <property type="protein sequence ID" value="VUW91061.1"/>
    <property type="molecule type" value="Genomic_DNA"/>
</dbReference>
<gene>
    <name evidence="1" type="ORF">ROSSTS7063_00333</name>
</gene>
<dbReference type="InterPro" id="IPR051612">
    <property type="entry name" value="Teichoic_Acid_Biosynth"/>
</dbReference>
<name>A0A564S7F3_9FIRM</name>
<keyword evidence="2" id="KW-1185">Reference proteome</keyword>
<dbReference type="RefSeq" id="WP_144368244.1">
    <property type="nucleotide sequence ID" value="NZ_CABHNB010000003.1"/>
</dbReference>
<dbReference type="Pfam" id="PF04464">
    <property type="entry name" value="Glyphos_transf"/>
    <property type="match status" value="1"/>
</dbReference>
<evidence type="ECO:0000313" key="2">
    <source>
        <dbReference type="Proteomes" id="UP000409147"/>
    </source>
</evidence>
<protein>
    <submittedName>
        <fullName evidence="1">CDP-Glycerol:Poly(Glycerophosphate) glycerophosphotransferase</fullName>
    </submittedName>
</protein>
<sequence>MATDTYTWPLSPDFKHPDKILSAEISSVSTYEVTLSFKDFSFDKYEKLLFIIKETELSTSVSLSFTRRENSFTLDLTSLKSLFEFRYNKEFHIYIQGIHNNTSELFLLKDPSKKTTSENSFHIFADEIYFPEDTAIRPREYIGILDSDSTDILRICLCSRNYYLRQTHFCSLHSLRMNGGILKICYDLETGYHEYVKTELSFRNKLSKDAIAHDFTTVSTQKRGNLIRIKVSLDLNKIDLKSLYWDINVLLYNPDNSKTNQISIAMDTKHRMFLKFLYNGSYRTDNGFFFYPYYTGNKMLAFVYRKEEKYDGLDIVFKEFLSIFLYRIGKSYWNKKHICLVSEKFASMAQDNGYYFFKHCMDENEEAYLNKKIYYIIAKDSPDHYKVDPYKKNVINFMSIRHMIYTQAADLIVSSDSRYHTYAMQCRHSIFNRYLRRKKFVFLQHGVIALKKVDNFYGKGMRGGCDLFVVSTNAEKQTIIDYFGYEPDEVINTGLPRWDVLKDHSQGTREIMIMPTWRNWLDSVPDKDFEESEYFKHYMGLLNSSRFSQILEKYDLQVNFYLHAKFQEYSENFNAVNKRIHLISFGEVAVNEMLMRCRMLITDYSSVSWDILYQDKPVLFYQFDLDKYNEAHGSYLDMHTELFGDRAETESQLLDRLEECIQNDFKMKPEYEAKRNEYLQFKDNQHSRHICEEIKKRFC</sequence>
<accession>A0A564S7F3</accession>
<dbReference type="InterPro" id="IPR043148">
    <property type="entry name" value="TagF_C"/>
</dbReference>
<keyword evidence="1" id="KW-0808">Transferase</keyword>
<evidence type="ECO:0000313" key="1">
    <source>
        <dbReference type="EMBL" id="VUW91061.1"/>
    </source>
</evidence>
<dbReference type="PANTHER" id="PTHR37316">
    <property type="entry name" value="TEICHOIC ACID GLYCEROL-PHOSPHATE PRIMASE"/>
    <property type="match status" value="1"/>
</dbReference>